<reference evidence="1" key="2">
    <citation type="journal article" date="2015" name="Data Brief">
        <title>Shoot transcriptome of the giant reed, Arundo donax.</title>
        <authorList>
            <person name="Barrero R.A."/>
            <person name="Guerrero F.D."/>
            <person name="Moolhuijzen P."/>
            <person name="Goolsby J.A."/>
            <person name="Tidwell J."/>
            <person name="Bellgard S.E."/>
            <person name="Bellgard M.I."/>
        </authorList>
    </citation>
    <scope>NUCLEOTIDE SEQUENCE</scope>
    <source>
        <tissue evidence="1">Shoot tissue taken approximately 20 cm above the soil surface</tissue>
    </source>
</reference>
<sequence length="49" mass="5375">MINASCINAKAPIQKQGEYSSGHSCKYCSIVESVIYCIANFVYQKPTGE</sequence>
<evidence type="ECO:0000313" key="1">
    <source>
        <dbReference type="EMBL" id="JAD40141.1"/>
    </source>
</evidence>
<accession>A0A0A8ZMY4</accession>
<organism evidence="1">
    <name type="scientific">Arundo donax</name>
    <name type="common">Giant reed</name>
    <name type="synonym">Donax arundinaceus</name>
    <dbReference type="NCBI Taxonomy" id="35708"/>
    <lineage>
        <taxon>Eukaryota</taxon>
        <taxon>Viridiplantae</taxon>
        <taxon>Streptophyta</taxon>
        <taxon>Embryophyta</taxon>
        <taxon>Tracheophyta</taxon>
        <taxon>Spermatophyta</taxon>
        <taxon>Magnoliopsida</taxon>
        <taxon>Liliopsida</taxon>
        <taxon>Poales</taxon>
        <taxon>Poaceae</taxon>
        <taxon>PACMAD clade</taxon>
        <taxon>Arundinoideae</taxon>
        <taxon>Arundineae</taxon>
        <taxon>Arundo</taxon>
    </lineage>
</organism>
<name>A0A0A8ZMY4_ARUDO</name>
<dbReference type="AlphaFoldDB" id="A0A0A8ZMY4"/>
<proteinExistence type="predicted"/>
<protein>
    <submittedName>
        <fullName evidence="1">Uncharacterized protein</fullName>
    </submittedName>
</protein>
<dbReference type="EMBL" id="GBRH01257754">
    <property type="protein sequence ID" value="JAD40141.1"/>
    <property type="molecule type" value="Transcribed_RNA"/>
</dbReference>
<reference evidence="1" key="1">
    <citation type="submission" date="2014-09" db="EMBL/GenBank/DDBJ databases">
        <authorList>
            <person name="Magalhaes I.L.F."/>
            <person name="Oliveira U."/>
            <person name="Santos F.R."/>
            <person name="Vidigal T.H.D.A."/>
            <person name="Brescovit A.D."/>
            <person name="Santos A.J."/>
        </authorList>
    </citation>
    <scope>NUCLEOTIDE SEQUENCE</scope>
    <source>
        <tissue evidence="1">Shoot tissue taken approximately 20 cm above the soil surface</tissue>
    </source>
</reference>